<evidence type="ECO:0000313" key="5">
    <source>
        <dbReference type="EMBL" id="MDF0717868.1"/>
    </source>
</evidence>
<dbReference type="InterPro" id="IPR026444">
    <property type="entry name" value="Secre_tail"/>
</dbReference>
<feature type="chain" id="PRO_5045604415" evidence="3">
    <location>
        <begin position="27"/>
        <end position="787"/>
    </location>
</feature>
<evidence type="ECO:0000259" key="4">
    <source>
        <dbReference type="Pfam" id="PF18962"/>
    </source>
</evidence>
<proteinExistence type="predicted"/>
<keyword evidence="1 3" id="KW-0732">Signal</keyword>
<evidence type="ECO:0000313" key="6">
    <source>
        <dbReference type="Proteomes" id="UP001221366"/>
    </source>
</evidence>
<feature type="signal peptide" evidence="3">
    <location>
        <begin position="1"/>
        <end position="26"/>
    </location>
</feature>
<comment type="caution">
    <text evidence="5">The sequence shown here is derived from an EMBL/GenBank/DDBJ whole genome shotgun (WGS) entry which is preliminary data.</text>
</comment>
<feature type="compositionally biased region" description="Acidic residues" evidence="2">
    <location>
        <begin position="449"/>
        <end position="527"/>
    </location>
</feature>
<dbReference type="Pfam" id="PF11617">
    <property type="entry name" value="Cu-binding_MopE"/>
    <property type="match status" value="9"/>
</dbReference>
<accession>A0ABT5Y3F4</accession>
<gene>
    <name evidence="5" type="ORF">PY092_17015</name>
</gene>
<feature type="compositionally biased region" description="Acidic residues" evidence="2">
    <location>
        <begin position="621"/>
        <end position="644"/>
    </location>
</feature>
<dbReference type="RefSeq" id="WP_275616996.1">
    <property type="nucleotide sequence ID" value="NZ_JARFVB010000015.1"/>
</dbReference>
<dbReference type="EMBL" id="JARFVB010000015">
    <property type="protein sequence ID" value="MDF0717868.1"/>
    <property type="molecule type" value="Genomic_DNA"/>
</dbReference>
<protein>
    <submittedName>
        <fullName evidence="5">MopE-related protein</fullName>
    </submittedName>
</protein>
<dbReference type="SUPFAM" id="SSF53187">
    <property type="entry name" value="Zn-dependent exopeptidases"/>
    <property type="match status" value="1"/>
</dbReference>
<organism evidence="5 6">
    <name type="scientific">Flagellimonas yonaguniensis</name>
    <dbReference type="NCBI Taxonomy" id="3031325"/>
    <lineage>
        <taxon>Bacteria</taxon>
        <taxon>Pseudomonadati</taxon>
        <taxon>Bacteroidota</taxon>
        <taxon>Flavobacteriia</taxon>
        <taxon>Flavobacteriales</taxon>
        <taxon>Flavobacteriaceae</taxon>
        <taxon>Flagellimonas</taxon>
    </lineage>
</organism>
<evidence type="ECO:0000256" key="3">
    <source>
        <dbReference type="SAM" id="SignalP"/>
    </source>
</evidence>
<evidence type="ECO:0000256" key="1">
    <source>
        <dbReference type="ARBA" id="ARBA00022729"/>
    </source>
</evidence>
<feature type="domain" description="Secretion system C-terminal sorting" evidence="4">
    <location>
        <begin position="716"/>
        <end position="785"/>
    </location>
</feature>
<feature type="compositionally biased region" description="Acidic residues" evidence="2">
    <location>
        <begin position="555"/>
        <end position="570"/>
    </location>
</feature>
<feature type="region of interest" description="Disordered" evidence="2">
    <location>
        <begin position="326"/>
        <end position="644"/>
    </location>
</feature>
<feature type="compositionally biased region" description="Acidic residues" evidence="2">
    <location>
        <begin position="326"/>
        <end position="357"/>
    </location>
</feature>
<dbReference type="NCBIfam" id="TIGR04183">
    <property type="entry name" value="Por_Secre_tail"/>
    <property type="match status" value="1"/>
</dbReference>
<dbReference type="InterPro" id="IPR021655">
    <property type="entry name" value="Put_metal-bd"/>
</dbReference>
<dbReference type="Pfam" id="PF18962">
    <property type="entry name" value="Por_Secre_tail"/>
    <property type="match status" value="1"/>
</dbReference>
<name>A0ABT5Y3F4_9FLAO</name>
<evidence type="ECO:0000256" key="2">
    <source>
        <dbReference type="SAM" id="MobiDB-lite"/>
    </source>
</evidence>
<sequence>MKPDLQFRKKLFFPLAFLLLIGSATAQIPGQSYFDDTGYVEYIAGNYPLIISIPHGGYETPDEIADRDCNECVYIRDSFTQEIGRSIMQYFFEETGHYPHVIINLLDRSKLDTNRPIEDGADGDPIGEEAWTNYQDYIETTKTKIVQEFGRGLLIDLHGHAHPIQRIELGYILTHSDLNQTDETLNTPFHINRNSIKNLVKENPLDLEHSELVRGPLSFGALIHSKGYPAVPSPEDPYPEFDDPYFNGGYNVYYHGAHFNDNFDAFQIEADQNIRLNGDQPQTRELFAESCANSIKEYLSLHYGIGSIDFDEDGTLSDVDCDDFNPDINPDAEEVPYNGIDDDCDPATPDDDLDEDGFNQANDCDDNNPNINPDAEEVPYNGIDDDCNPDTLDGDLDQDGFINAEDCDDSDPDINPDAEEVPYNGIDNDCNPATLDDDLDQDGFNHAEDCDDSDPDINPDTEEIPYNGIDDDCDPATPDDDLDEDGFINAEDCDDSDPDINPDAEEVPYNGIDDDCNPATLDDDLDQDGFNHAEDCDDSDPNINPDAEEVPYNGIDDDCDPATPDDDLDQDGFNHAEDCDDSDPDINPDAEEIPYNGIDDDCDPDTLDDDLDQDGFNHAEDCDDSDPDINPDGEEIPYNGIDDDCDPDTLDDDLDQDGFINAEDCDDSDPDINPYAAETVNNQVDENCDGIIEVTSSSEPKPEPEPEQKNTNEFFIYPNPANENLYIVKPDNHDFTIEIFDVKNRLVLSYKNKYPINIEHLSNGIYFVLYHDLVVGKRIAKKLIINR</sequence>
<reference evidence="5 6" key="1">
    <citation type="submission" date="2023-03" db="EMBL/GenBank/DDBJ databases">
        <title>Muricauda XX sp. nov. and Muricauda XXX sp. nov., two novel species isolated from Okinawa Trough.</title>
        <authorList>
            <person name="Cao W."/>
            <person name="Deng X."/>
        </authorList>
    </citation>
    <scope>NUCLEOTIDE SEQUENCE [LARGE SCALE GENOMIC DNA]</scope>
    <source>
        <strain evidence="5 6">334s03</strain>
    </source>
</reference>
<keyword evidence="6" id="KW-1185">Reference proteome</keyword>
<dbReference type="Proteomes" id="UP001221366">
    <property type="component" value="Unassembled WGS sequence"/>
</dbReference>
<feature type="compositionally biased region" description="Acidic residues" evidence="2">
    <location>
        <begin position="383"/>
        <end position="398"/>
    </location>
</feature>
<feature type="compositionally biased region" description="Acidic residues" evidence="2">
    <location>
        <begin position="578"/>
        <end position="613"/>
    </location>
</feature>
<feature type="compositionally biased region" description="Acidic residues" evidence="2">
    <location>
        <begin position="405"/>
        <end position="420"/>
    </location>
</feature>
<dbReference type="Gene3D" id="3.40.630.40">
    <property type="entry name" value="Zn-dependent exopeptidases"/>
    <property type="match status" value="1"/>
</dbReference>